<dbReference type="Gene3D" id="3.30.160.60">
    <property type="entry name" value="Classic Zinc Finger"/>
    <property type="match status" value="1"/>
</dbReference>
<dbReference type="InParanoid" id="A0A1Y2LPJ9"/>
<evidence type="ECO:0000313" key="4">
    <source>
        <dbReference type="Proteomes" id="UP000193240"/>
    </source>
</evidence>
<sequence length="172" mass="20002">MHSTTQDFVRDCHGVDLDTLNTGTILDSHTLDTNILDANTLDPRHNINTANLPFHLDNPMPDWTTSNEQPVAALALEDVIGLETPASDTNVIPFRIETKRVYICTHQDCNRKYGRLPELRRHQRGAHLDDRRWKCRSTGCERVTRGFARRDKRDDHERKVHRQRAIWKQKTT</sequence>
<proteinExistence type="predicted"/>
<dbReference type="InterPro" id="IPR036236">
    <property type="entry name" value="Znf_C2H2_sf"/>
</dbReference>
<organism evidence="3 4">
    <name type="scientific">Epicoccum nigrum</name>
    <name type="common">Soil fungus</name>
    <name type="synonym">Epicoccum purpurascens</name>
    <dbReference type="NCBI Taxonomy" id="105696"/>
    <lineage>
        <taxon>Eukaryota</taxon>
        <taxon>Fungi</taxon>
        <taxon>Dikarya</taxon>
        <taxon>Ascomycota</taxon>
        <taxon>Pezizomycotina</taxon>
        <taxon>Dothideomycetes</taxon>
        <taxon>Pleosporomycetidae</taxon>
        <taxon>Pleosporales</taxon>
        <taxon>Pleosporineae</taxon>
        <taxon>Didymellaceae</taxon>
        <taxon>Epicoccum</taxon>
    </lineage>
</organism>
<reference evidence="3 4" key="1">
    <citation type="journal article" date="2017" name="Genome Announc.">
        <title>Genome sequence of the saprophytic ascomycete Epicoccum nigrum ICMP 19927 strain isolated from New Zealand.</title>
        <authorList>
            <person name="Fokin M."/>
            <person name="Fleetwood D."/>
            <person name="Weir B.S."/>
            <person name="Villas-Boas S.G."/>
        </authorList>
    </citation>
    <scope>NUCLEOTIDE SEQUENCE [LARGE SCALE GENOMIC DNA]</scope>
    <source>
        <strain evidence="3 4">ICMP 19927</strain>
    </source>
</reference>
<keyword evidence="1" id="KW-0863">Zinc-finger</keyword>
<keyword evidence="1" id="KW-0479">Metal-binding</keyword>
<dbReference type="SMART" id="SM00355">
    <property type="entry name" value="ZnF_C2H2"/>
    <property type="match status" value="2"/>
</dbReference>
<dbReference type="AlphaFoldDB" id="A0A1Y2LPJ9"/>
<evidence type="ECO:0000259" key="2">
    <source>
        <dbReference type="PROSITE" id="PS50157"/>
    </source>
</evidence>
<dbReference type="PROSITE" id="PS50157">
    <property type="entry name" value="ZINC_FINGER_C2H2_2"/>
    <property type="match status" value="1"/>
</dbReference>
<gene>
    <name evidence="3" type="ORF">B5807_08268</name>
</gene>
<dbReference type="InterPro" id="IPR013087">
    <property type="entry name" value="Znf_C2H2_type"/>
</dbReference>
<name>A0A1Y2LPJ9_EPING</name>
<dbReference type="GO" id="GO:0008270">
    <property type="term" value="F:zinc ion binding"/>
    <property type="evidence" value="ECO:0007669"/>
    <property type="project" value="UniProtKB-KW"/>
</dbReference>
<dbReference type="EMBL" id="KZ107852">
    <property type="protein sequence ID" value="OSS45906.1"/>
    <property type="molecule type" value="Genomic_DNA"/>
</dbReference>
<evidence type="ECO:0000313" key="3">
    <source>
        <dbReference type="EMBL" id="OSS45906.1"/>
    </source>
</evidence>
<protein>
    <recommendedName>
        <fullName evidence="2">C2H2-type domain-containing protein</fullName>
    </recommendedName>
</protein>
<feature type="domain" description="C2H2-type" evidence="2">
    <location>
        <begin position="102"/>
        <end position="132"/>
    </location>
</feature>
<keyword evidence="1" id="KW-0862">Zinc</keyword>
<dbReference type="Proteomes" id="UP000193240">
    <property type="component" value="Unassembled WGS sequence"/>
</dbReference>
<evidence type="ECO:0000256" key="1">
    <source>
        <dbReference type="PROSITE-ProRule" id="PRU00042"/>
    </source>
</evidence>
<dbReference type="STRING" id="105696.A0A1Y2LPJ9"/>
<dbReference type="PROSITE" id="PS00028">
    <property type="entry name" value="ZINC_FINGER_C2H2_1"/>
    <property type="match status" value="1"/>
</dbReference>
<dbReference type="SUPFAM" id="SSF57667">
    <property type="entry name" value="beta-beta-alpha zinc fingers"/>
    <property type="match status" value="1"/>
</dbReference>
<accession>A0A1Y2LPJ9</accession>
<keyword evidence="4" id="KW-1185">Reference proteome</keyword>